<gene>
    <name evidence="4" type="ORF">JF625_23910</name>
</gene>
<dbReference type="Gene3D" id="3.40.50.150">
    <property type="entry name" value="Vaccinia Virus protein VP39"/>
    <property type="match status" value="1"/>
</dbReference>
<dbReference type="InterPro" id="IPR041698">
    <property type="entry name" value="Methyltransf_25"/>
</dbReference>
<dbReference type="PANTHER" id="PTHR44942:SF4">
    <property type="entry name" value="METHYLTRANSFERASE TYPE 11 DOMAIN-CONTAINING PROTEIN"/>
    <property type="match status" value="1"/>
</dbReference>
<proteinExistence type="predicted"/>
<comment type="caution">
    <text evidence="4">The sequence shown here is derived from an EMBL/GenBank/DDBJ whole genome shotgun (WGS) entry which is preliminary data.</text>
</comment>
<evidence type="ECO:0000256" key="2">
    <source>
        <dbReference type="ARBA" id="ARBA00022679"/>
    </source>
</evidence>
<name>A0A952FNR0_9PROT</name>
<dbReference type="GO" id="GO:0008168">
    <property type="term" value="F:methyltransferase activity"/>
    <property type="evidence" value="ECO:0007669"/>
    <property type="project" value="UniProtKB-KW"/>
</dbReference>
<keyword evidence="2" id="KW-0808">Transferase</keyword>
<dbReference type="PANTHER" id="PTHR44942">
    <property type="entry name" value="METHYLTRANSF_11 DOMAIN-CONTAINING PROTEIN"/>
    <property type="match status" value="1"/>
</dbReference>
<dbReference type="InterPro" id="IPR029063">
    <property type="entry name" value="SAM-dependent_MTases_sf"/>
</dbReference>
<organism evidence="4 5">
    <name type="scientific">Inquilinus limosus</name>
    <dbReference type="NCBI Taxonomy" id="171674"/>
    <lineage>
        <taxon>Bacteria</taxon>
        <taxon>Pseudomonadati</taxon>
        <taxon>Pseudomonadota</taxon>
        <taxon>Alphaproteobacteria</taxon>
        <taxon>Rhodospirillales</taxon>
        <taxon>Rhodospirillaceae</taxon>
        <taxon>Inquilinus</taxon>
    </lineage>
</organism>
<dbReference type="SUPFAM" id="SSF53335">
    <property type="entry name" value="S-adenosyl-L-methionine-dependent methyltransferases"/>
    <property type="match status" value="1"/>
</dbReference>
<dbReference type="EMBL" id="JAEKLZ010000367">
    <property type="protein sequence ID" value="MBW8728178.1"/>
    <property type="molecule type" value="Genomic_DNA"/>
</dbReference>
<reference evidence="4" key="1">
    <citation type="submission" date="2020-06" db="EMBL/GenBank/DDBJ databases">
        <title>Stable isotope informed genome-resolved metagenomics uncovers potential trophic interactions in rhizosphere soil.</title>
        <authorList>
            <person name="Starr E.P."/>
            <person name="Shi S."/>
            <person name="Blazewicz S.J."/>
            <person name="Koch B.J."/>
            <person name="Probst A.J."/>
            <person name="Hungate B.A."/>
            <person name="Pett-Ridge J."/>
            <person name="Firestone M.K."/>
            <person name="Banfield J.F."/>
        </authorList>
    </citation>
    <scope>NUCLEOTIDE SEQUENCE</scope>
    <source>
        <strain evidence="4">YM_69_17</strain>
    </source>
</reference>
<accession>A0A952FNR0</accession>
<dbReference type="InterPro" id="IPR051052">
    <property type="entry name" value="Diverse_substrate_MTase"/>
</dbReference>
<dbReference type="GO" id="GO:0032259">
    <property type="term" value="P:methylation"/>
    <property type="evidence" value="ECO:0007669"/>
    <property type="project" value="UniProtKB-KW"/>
</dbReference>
<sequence length="261" mass="28486">MFSSVQRTGEEFDDPGVVACYAHRPPYPAGLHRRLLELAPGRAHALDLGCGPGKLAIALAPHFRRVTAVDPSALMLGAARTAGAEHRNIEWIQGRAEEISLDGPFDLAVVGAAIHWMRPELVLPKLANALRPEAPLALVNGDEPSDAGWIEAYRAHVIRWIRLGGATPRDPSAAKPAWADWIDVQGRETFVDEVDQAIDDLIEAEHSRATWSRACMGPEAAATFDRELRGLLQQHAVAGRISYRTETTLVIARPRSEPQSP</sequence>
<dbReference type="Pfam" id="PF13649">
    <property type="entry name" value="Methyltransf_25"/>
    <property type="match status" value="1"/>
</dbReference>
<dbReference type="Proteomes" id="UP000700706">
    <property type="component" value="Unassembled WGS sequence"/>
</dbReference>
<keyword evidence="1 4" id="KW-0489">Methyltransferase</keyword>
<feature type="domain" description="Methyltransferase" evidence="3">
    <location>
        <begin position="46"/>
        <end position="132"/>
    </location>
</feature>
<evidence type="ECO:0000259" key="3">
    <source>
        <dbReference type="Pfam" id="PF13649"/>
    </source>
</evidence>
<evidence type="ECO:0000256" key="1">
    <source>
        <dbReference type="ARBA" id="ARBA00022603"/>
    </source>
</evidence>
<protein>
    <submittedName>
        <fullName evidence="4">Class I SAM-dependent methyltransferase</fullName>
    </submittedName>
</protein>
<dbReference type="CDD" id="cd02440">
    <property type="entry name" value="AdoMet_MTases"/>
    <property type="match status" value="1"/>
</dbReference>
<dbReference type="AlphaFoldDB" id="A0A952FNR0"/>
<evidence type="ECO:0000313" key="4">
    <source>
        <dbReference type="EMBL" id="MBW8728178.1"/>
    </source>
</evidence>
<evidence type="ECO:0000313" key="5">
    <source>
        <dbReference type="Proteomes" id="UP000700706"/>
    </source>
</evidence>